<sequence>MADKEIYDENSSRSSSDADKEFLLDENEGVQRRAALKLSRRWHVWHLVFNYFIIFVLAGALIWEKNRLNVRDLSNAVYSPIDAILEYKPKLFSDNVFQETPYQEPYDDETDKLWDDLYNASGFVLLDYEDAMRIPNETVLVGKEKKGLVQIEVMHQLHCLNTLRKILTPARYPGLRLHKPDGTENPDVRTHINHCVDRLRQGVMCNSDTGLLFWKWHEGVQEYVLNFGSMHKCANFDAVREWAFSRNTDADNLPSNVYIGDELRTKEPMGN</sequence>
<accession>A0A9N9KQY5</accession>
<feature type="transmembrane region" description="Helical" evidence="2">
    <location>
        <begin position="42"/>
        <end position="63"/>
    </location>
</feature>
<dbReference type="EMBL" id="CAJVRL010000043">
    <property type="protein sequence ID" value="CAG8951423.1"/>
    <property type="molecule type" value="Genomic_DNA"/>
</dbReference>
<organism evidence="3 4">
    <name type="scientific">Hymenoscyphus fraxineus</name>
    <dbReference type="NCBI Taxonomy" id="746836"/>
    <lineage>
        <taxon>Eukaryota</taxon>
        <taxon>Fungi</taxon>
        <taxon>Dikarya</taxon>
        <taxon>Ascomycota</taxon>
        <taxon>Pezizomycotina</taxon>
        <taxon>Leotiomycetes</taxon>
        <taxon>Helotiales</taxon>
        <taxon>Helotiaceae</taxon>
        <taxon>Hymenoscyphus</taxon>
    </lineage>
</organism>
<keyword evidence="4" id="KW-1185">Reference proteome</keyword>
<comment type="similarity">
    <text evidence="1">Belongs to the ustYa family.</text>
</comment>
<dbReference type="PANTHER" id="PTHR33365">
    <property type="entry name" value="YALI0B05434P"/>
    <property type="match status" value="1"/>
</dbReference>
<dbReference type="InterPro" id="IPR021765">
    <property type="entry name" value="UstYa-like"/>
</dbReference>
<proteinExistence type="inferred from homology"/>
<name>A0A9N9KQY5_9HELO</name>
<dbReference type="GO" id="GO:0043386">
    <property type="term" value="P:mycotoxin biosynthetic process"/>
    <property type="evidence" value="ECO:0007669"/>
    <property type="project" value="InterPro"/>
</dbReference>
<comment type="caution">
    <text evidence="3">The sequence shown here is derived from an EMBL/GenBank/DDBJ whole genome shotgun (WGS) entry which is preliminary data.</text>
</comment>
<gene>
    <name evidence="3" type="ORF">HYFRA_00007339</name>
</gene>
<dbReference type="Proteomes" id="UP000696280">
    <property type="component" value="Unassembled WGS sequence"/>
</dbReference>
<keyword evidence="2" id="KW-0812">Transmembrane</keyword>
<evidence type="ECO:0000256" key="1">
    <source>
        <dbReference type="ARBA" id="ARBA00035112"/>
    </source>
</evidence>
<dbReference type="OrthoDB" id="3687641at2759"/>
<keyword evidence="2" id="KW-0472">Membrane</keyword>
<reference evidence="3" key="1">
    <citation type="submission" date="2021-07" db="EMBL/GenBank/DDBJ databases">
        <authorList>
            <person name="Durling M."/>
        </authorList>
    </citation>
    <scope>NUCLEOTIDE SEQUENCE</scope>
</reference>
<dbReference type="PANTHER" id="PTHR33365:SF6">
    <property type="entry name" value="OXIDASE USTYA"/>
    <property type="match status" value="1"/>
</dbReference>
<evidence type="ECO:0000313" key="4">
    <source>
        <dbReference type="Proteomes" id="UP000696280"/>
    </source>
</evidence>
<evidence type="ECO:0000313" key="3">
    <source>
        <dbReference type="EMBL" id="CAG8951423.1"/>
    </source>
</evidence>
<dbReference type="AlphaFoldDB" id="A0A9N9KQY5"/>
<evidence type="ECO:0008006" key="5">
    <source>
        <dbReference type="Google" id="ProtNLM"/>
    </source>
</evidence>
<keyword evidence="2" id="KW-1133">Transmembrane helix</keyword>
<protein>
    <recommendedName>
        <fullName evidence="5">Tat pathway signal sequence</fullName>
    </recommendedName>
</protein>
<dbReference type="Pfam" id="PF11807">
    <property type="entry name" value="UstYa"/>
    <property type="match status" value="1"/>
</dbReference>
<evidence type="ECO:0000256" key="2">
    <source>
        <dbReference type="SAM" id="Phobius"/>
    </source>
</evidence>